<dbReference type="EMBL" id="CYZA01000004">
    <property type="protein sequence ID" value="CUN69175.1"/>
    <property type="molecule type" value="Genomic_DNA"/>
</dbReference>
<dbReference type="AlphaFoldDB" id="A0A173Z1X5"/>
<evidence type="ECO:0000259" key="1">
    <source>
        <dbReference type="Pfam" id="PF17989"/>
    </source>
</evidence>
<feature type="domain" description="Actin-like protein N-terminal" evidence="1">
    <location>
        <begin position="7"/>
        <end position="143"/>
    </location>
</feature>
<evidence type="ECO:0000259" key="2">
    <source>
        <dbReference type="Pfam" id="PF21522"/>
    </source>
</evidence>
<evidence type="ECO:0000313" key="4">
    <source>
        <dbReference type="Proteomes" id="UP000095447"/>
    </source>
</evidence>
<dbReference type="CDD" id="cd10227">
    <property type="entry name" value="ASKHA_NBD_ParM-like"/>
    <property type="match status" value="1"/>
</dbReference>
<dbReference type="InterPro" id="IPR049067">
    <property type="entry name" value="MreB-like_C"/>
</dbReference>
<name>A0A173Z1X5_9FIRM</name>
<proteinExistence type="predicted"/>
<accession>A0A173Z1X5</accession>
<dbReference type="Pfam" id="PF17989">
    <property type="entry name" value="ALP_N"/>
    <property type="match status" value="1"/>
</dbReference>
<dbReference type="InterPro" id="IPR040607">
    <property type="entry name" value="ALP_N"/>
</dbReference>
<dbReference type="RefSeq" id="WP_055052923.1">
    <property type="nucleotide sequence ID" value="NZ_CYZA01000004.1"/>
</dbReference>
<dbReference type="InterPro" id="IPR043129">
    <property type="entry name" value="ATPase_NBD"/>
</dbReference>
<dbReference type="Pfam" id="PF21522">
    <property type="entry name" value="MreB-like_C"/>
    <property type="match status" value="1"/>
</dbReference>
<gene>
    <name evidence="3" type="ORF">ERS852395_01053</name>
</gene>
<organism evidence="3 4">
    <name type="scientific">Blautia obeum</name>
    <dbReference type="NCBI Taxonomy" id="40520"/>
    <lineage>
        <taxon>Bacteria</taxon>
        <taxon>Bacillati</taxon>
        <taxon>Bacillota</taxon>
        <taxon>Clostridia</taxon>
        <taxon>Lachnospirales</taxon>
        <taxon>Lachnospiraceae</taxon>
        <taxon>Blautia</taxon>
    </lineage>
</organism>
<evidence type="ECO:0000313" key="3">
    <source>
        <dbReference type="EMBL" id="CUN69175.1"/>
    </source>
</evidence>
<protein>
    <submittedName>
        <fullName evidence="3">Plasmid segregation protein ParM</fullName>
    </submittedName>
</protein>
<dbReference type="Gene3D" id="3.30.420.40">
    <property type="match status" value="2"/>
</dbReference>
<reference evidence="3 4" key="1">
    <citation type="submission" date="2015-09" db="EMBL/GenBank/DDBJ databases">
        <authorList>
            <consortium name="Pathogen Informatics"/>
        </authorList>
    </citation>
    <scope>NUCLEOTIDE SEQUENCE [LARGE SCALE GENOMIC DNA]</scope>
    <source>
        <strain evidence="3 4">2789STDY5608838</strain>
    </source>
</reference>
<feature type="domain" description="Actin homologue MreB-like C-terminal" evidence="2">
    <location>
        <begin position="165"/>
        <end position="279"/>
    </location>
</feature>
<dbReference type="Proteomes" id="UP000095447">
    <property type="component" value="Unassembled WGS sequence"/>
</dbReference>
<sequence>MAEIIMGIDHGNGNMKGVHVNFPCGLVRYTSEPGRFMNEDILEYNGVYYTLSETRMPFKADKTVDEDYFILTLFSLALEAKERGITLSGKDIVLGVGLPPADFGQQAPGFKKYFTEHSKHGISFRFNGKPVNCYLKDVLVSPQNFAAVMCYKASLFRQYRTVNCIDIGDGTVDLLVIRKGQPDLSVRVSDRSGMAILRSEISNSIQQNYGIHLESSDVEQVLMQEATILDEEVVREIQKMAGDWMQRIINKLHAYVPDFRTNPAVFLGGGSLLLKQQIEKSSDFKYIEFIEDIRANAVGYEKMTALHIQKRQGV</sequence>
<dbReference type="SUPFAM" id="SSF53067">
    <property type="entry name" value="Actin-like ATPase domain"/>
    <property type="match status" value="2"/>
</dbReference>